<evidence type="ECO:0000313" key="2">
    <source>
        <dbReference type="EMBL" id="KAH1122209.1"/>
    </source>
</evidence>
<feature type="domain" description="Endonuclease/exonuclease/phosphatase" evidence="1">
    <location>
        <begin position="3"/>
        <end position="111"/>
    </location>
</feature>
<dbReference type="SUPFAM" id="SSF56219">
    <property type="entry name" value="DNase I-like"/>
    <property type="match status" value="1"/>
</dbReference>
<sequence>MVFLMETKIDGKRMKRIRRRCGFENGIDVRAEGSRCGISLAWKAGITVWLNNFSKNHIDVLVKEDNINQEWKFTRFYGSPYVTNRDDSWNLLRRLGQNQTYPWLVCGDFNEILYLF</sequence>
<organism evidence="2 3">
    <name type="scientific">Gossypium stocksii</name>
    <dbReference type="NCBI Taxonomy" id="47602"/>
    <lineage>
        <taxon>Eukaryota</taxon>
        <taxon>Viridiplantae</taxon>
        <taxon>Streptophyta</taxon>
        <taxon>Embryophyta</taxon>
        <taxon>Tracheophyta</taxon>
        <taxon>Spermatophyta</taxon>
        <taxon>Magnoliopsida</taxon>
        <taxon>eudicotyledons</taxon>
        <taxon>Gunneridae</taxon>
        <taxon>Pentapetalae</taxon>
        <taxon>rosids</taxon>
        <taxon>malvids</taxon>
        <taxon>Malvales</taxon>
        <taxon>Malvaceae</taxon>
        <taxon>Malvoideae</taxon>
        <taxon>Gossypium</taxon>
    </lineage>
</organism>
<protein>
    <recommendedName>
        <fullName evidence="1">Endonuclease/exonuclease/phosphatase domain-containing protein</fullName>
    </recommendedName>
</protein>
<dbReference type="GO" id="GO:0003824">
    <property type="term" value="F:catalytic activity"/>
    <property type="evidence" value="ECO:0007669"/>
    <property type="project" value="InterPro"/>
</dbReference>
<dbReference type="EMBL" id="JAIQCV010000002">
    <property type="protein sequence ID" value="KAH1122209.1"/>
    <property type="molecule type" value="Genomic_DNA"/>
</dbReference>
<evidence type="ECO:0000259" key="1">
    <source>
        <dbReference type="Pfam" id="PF03372"/>
    </source>
</evidence>
<comment type="caution">
    <text evidence="2">The sequence shown here is derived from an EMBL/GenBank/DDBJ whole genome shotgun (WGS) entry which is preliminary data.</text>
</comment>
<dbReference type="PANTHER" id="PTHR35218">
    <property type="entry name" value="RNASE H DOMAIN-CONTAINING PROTEIN"/>
    <property type="match status" value="1"/>
</dbReference>
<dbReference type="Pfam" id="PF03372">
    <property type="entry name" value="Exo_endo_phos"/>
    <property type="match status" value="1"/>
</dbReference>
<proteinExistence type="predicted"/>
<dbReference type="PANTHER" id="PTHR35218:SF9">
    <property type="entry name" value="ENDONUCLEASE_EXONUCLEASE_PHOSPHATASE DOMAIN-CONTAINING PROTEIN"/>
    <property type="match status" value="1"/>
</dbReference>
<keyword evidence="3" id="KW-1185">Reference proteome</keyword>
<dbReference type="AlphaFoldDB" id="A0A9D4AIJ2"/>
<dbReference type="InterPro" id="IPR036691">
    <property type="entry name" value="Endo/exonu/phosph_ase_sf"/>
</dbReference>
<dbReference type="OrthoDB" id="1750221at2759"/>
<accession>A0A9D4AIJ2</accession>
<dbReference type="Proteomes" id="UP000828251">
    <property type="component" value="Unassembled WGS sequence"/>
</dbReference>
<reference evidence="2 3" key="1">
    <citation type="journal article" date="2021" name="Plant Biotechnol. J.">
        <title>Multi-omics assisted identification of the key and species-specific regulatory components of drought-tolerant mechanisms in Gossypium stocksii.</title>
        <authorList>
            <person name="Yu D."/>
            <person name="Ke L."/>
            <person name="Zhang D."/>
            <person name="Wu Y."/>
            <person name="Sun Y."/>
            <person name="Mei J."/>
            <person name="Sun J."/>
            <person name="Sun Y."/>
        </authorList>
    </citation>
    <scope>NUCLEOTIDE SEQUENCE [LARGE SCALE GENOMIC DNA]</scope>
    <source>
        <strain evidence="3">cv. E1</strain>
        <tissue evidence="2">Leaf</tissue>
    </source>
</reference>
<name>A0A9D4AIJ2_9ROSI</name>
<dbReference type="Gene3D" id="3.60.10.10">
    <property type="entry name" value="Endonuclease/exonuclease/phosphatase"/>
    <property type="match status" value="1"/>
</dbReference>
<dbReference type="InterPro" id="IPR005135">
    <property type="entry name" value="Endo/exonuclease/phosphatase"/>
</dbReference>
<gene>
    <name evidence="2" type="ORF">J1N35_005369</name>
</gene>
<evidence type="ECO:0000313" key="3">
    <source>
        <dbReference type="Proteomes" id="UP000828251"/>
    </source>
</evidence>